<dbReference type="Proteomes" id="UP000195331">
    <property type="component" value="Chromosome"/>
</dbReference>
<dbReference type="Pfam" id="PF09335">
    <property type="entry name" value="VTT_dom"/>
    <property type="match status" value="1"/>
</dbReference>
<evidence type="ECO:0000313" key="10">
    <source>
        <dbReference type="Proteomes" id="UP000195331"/>
    </source>
</evidence>
<evidence type="ECO:0000256" key="4">
    <source>
        <dbReference type="ARBA" id="ARBA00022692"/>
    </source>
</evidence>
<feature type="transmembrane region" description="Helical" evidence="7">
    <location>
        <begin position="171"/>
        <end position="194"/>
    </location>
</feature>
<protein>
    <recommendedName>
        <fullName evidence="8">VTT domain-containing protein</fullName>
    </recommendedName>
</protein>
<keyword evidence="4 7" id="KW-0812">Transmembrane</keyword>
<keyword evidence="6 7" id="KW-0472">Membrane</keyword>
<accession>A0A1Y0BWI8</accession>
<keyword evidence="3" id="KW-1003">Cell membrane</keyword>
<reference evidence="9 10" key="1">
    <citation type="submission" date="2017-04" db="EMBL/GenBank/DDBJ databases">
        <title>Whole Genome Sequence of 1,4-Dioxane Degrading Bacterium Mycobacterium dioxanotrophicus PH-06.</title>
        <authorList>
            <person name="He Y."/>
        </authorList>
    </citation>
    <scope>NUCLEOTIDE SEQUENCE [LARGE SCALE GENOMIC DNA]</scope>
    <source>
        <strain evidence="9 10">PH-06</strain>
    </source>
</reference>
<evidence type="ECO:0000256" key="7">
    <source>
        <dbReference type="SAM" id="Phobius"/>
    </source>
</evidence>
<evidence type="ECO:0000313" key="9">
    <source>
        <dbReference type="EMBL" id="ART67270.1"/>
    </source>
</evidence>
<dbReference type="PANTHER" id="PTHR42709">
    <property type="entry name" value="ALKALINE PHOSPHATASE LIKE PROTEIN"/>
    <property type="match status" value="1"/>
</dbReference>
<dbReference type="RefSeq" id="WP_087072414.1">
    <property type="nucleotide sequence ID" value="NZ_CP020809.1"/>
</dbReference>
<comment type="similarity">
    <text evidence="2">Belongs to the DedA family.</text>
</comment>
<keyword evidence="10" id="KW-1185">Reference proteome</keyword>
<feature type="transmembrane region" description="Helical" evidence="7">
    <location>
        <begin position="142"/>
        <end position="165"/>
    </location>
</feature>
<dbReference type="OrthoDB" id="9813426at2"/>
<dbReference type="KEGG" id="mdx:BTO20_00305"/>
<dbReference type="EMBL" id="CP020809">
    <property type="protein sequence ID" value="ART67270.1"/>
    <property type="molecule type" value="Genomic_DNA"/>
</dbReference>
<evidence type="ECO:0000256" key="6">
    <source>
        <dbReference type="ARBA" id="ARBA00023136"/>
    </source>
</evidence>
<dbReference type="InterPro" id="IPR051311">
    <property type="entry name" value="DedA_domain"/>
</dbReference>
<feature type="transmembrane region" description="Helical" evidence="7">
    <location>
        <begin position="55"/>
        <end position="75"/>
    </location>
</feature>
<dbReference type="GO" id="GO:0005886">
    <property type="term" value="C:plasma membrane"/>
    <property type="evidence" value="ECO:0007669"/>
    <property type="project" value="UniProtKB-SubCell"/>
</dbReference>
<evidence type="ECO:0000256" key="1">
    <source>
        <dbReference type="ARBA" id="ARBA00004651"/>
    </source>
</evidence>
<evidence type="ECO:0000256" key="3">
    <source>
        <dbReference type="ARBA" id="ARBA00022475"/>
    </source>
</evidence>
<organism evidence="9 10">
    <name type="scientific">Mycobacterium dioxanotrophicus</name>
    <dbReference type="NCBI Taxonomy" id="482462"/>
    <lineage>
        <taxon>Bacteria</taxon>
        <taxon>Bacillati</taxon>
        <taxon>Actinomycetota</taxon>
        <taxon>Actinomycetes</taxon>
        <taxon>Mycobacteriales</taxon>
        <taxon>Mycobacteriaceae</taxon>
        <taxon>Mycobacterium</taxon>
    </lineage>
</organism>
<gene>
    <name evidence="9" type="ORF">BTO20_00305</name>
</gene>
<comment type="subcellular location">
    <subcellularLocation>
        <location evidence="1">Cell membrane</location>
        <topology evidence="1">Multi-pass membrane protein</topology>
    </subcellularLocation>
</comment>
<feature type="transmembrane region" description="Helical" evidence="7">
    <location>
        <begin position="110"/>
        <end position="135"/>
    </location>
</feature>
<keyword evidence="5 7" id="KW-1133">Transmembrane helix</keyword>
<evidence type="ECO:0000259" key="8">
    <source>
        <dbReference type="Pfam" id="PF09335"/>
    </source>
</evidence>
<dbReference type="PANTHER" id="PTHR42709:SF6">
    <property type="entry name" value="UNDECAPRENYL PHOSPHATE TRANSPORTER A"/>
    <property type="match status" value="1"/>
</dbReference>
<evidence type="ECO:0000256" key="2">
    <source>
        <dbReference type="ARBA" id="ARBA00010792"/>
    </source>
</evidence>
<name>A0A1Y0BWI8_9MYCO</name>
<feature type="transmembrane region" description="Helical" evidence="7">
    <location>
        <begin position="13"/>
        <end position="43"/>
    </location>
</feature>
<dbReference type="AlphaFoldDB" id="A0A1Y0BWI8"/>
<evidence type="ECO:0000256" key="5">
    <source>
        <dbReference type="ARBA" id="ARBA00022989"/>
    </source>
</evidence>
<proteinExistence type="inferred from homology"/>
<feature type="domain" description="VTT" evidence="8">
    <location>
        <begin position="32"/>
        <end position="161"/>
    </location>
</feature>
<dbReference type="InterPro" id="IPR032816">
    <property type="entry name" value="VTT_dom"/>
</dbReference>
<sequence length="220" mass="23669">MTVDSILESIPPLAVYLVIGLIIGLESLGIPLPGEIALVSAAVLASRHSLDISPVWVGAAATIGAIVGDSIGYSIGRRYGMGLFERLGKRFPKHFGPGHVALAKKLFARWGAWAVFFGRFIALLRILAGPLAGALRMRYSHFLAANASGAICWAGGTTAVVYYLGLAAEKWLARFSWVALVVAIIGGIGLTLLLKERTRNLIAQLEDEHDWETLRRHDGI</sequence>